<dbReference type="EMBL" id="MHQO01000026">
    <property type="protein sequence ID" value="OHA06644.1"/>
    <property type="molecule type" value="Genomic_DNA"/>
</dbReference>
<sequence length="211" mass="24945">MRLFRNIGARGDARKIFMNMYARYSEPHRKYHTAEHILFCLDTFKRVRHLAKNPDAVEAALLFHDFEYSTLPDARNEKKSAVLFKQFADEMMLSDEFIWLVCAYILASMRHESANNDTRLFIDCDLAILGTDPEEFDEYERKIREEFSHVPEKIFCLKRREILERFLDQTGRPHIFLTEAFRNKYEERARSNLARSIAALKKSPSINDGKI</sequence>
<proteinExistence type="predicted"/>
<dbReference type="AlphaFoldDB" id="A0A1G2L544"/>
<reference evidence="1 2" key="1">
    <citation type="journal article" date="2016" name="Nat. Commun.">
        <title>Thousands of microbial genomes shed light on interconnected biogeochemical processes in an aquifer system.</title>
        <authorList>
            <person name="Anantharaman K."/>
            <person name="Brown C.T."/>
            <person name="Hug L.A."/>
            <person name="Sharon I."/>
            <person name="Castelle C.J."/>
            <person name="Probst A.J."/>
            <person name="Thomas B.C."/>
            <person name="Singh A."/>
            <person name="Wilkins M.J."/>
            <person name="Karaoz U."/>
            <person name="Brodie E.L."/>
            <person name="Williams K.H."/>
            <person name="Hubbard S.S."/>
            <person name="Banfield J.F."/>
        </authorList>
    </citation>
    <scope>NUCLEOTIDE SEQUENCE [LARGE SCALE GENOMIC DNA]</scope>
</reference>
<evidence type="ECO:0008006" key="3">
    <source>
        <dbReference type="Google" id="ProtNLM"/>
    </source>
</evidence>
<accession>A0A1G2L544</accession>
<organism evidence="1 2">
    <name type="scientific">Candidatus Sungbacteria bacterium RIFCSPLOWO2_01_FULL_47_10</name>
    <dbReference type="NCBI Taxonomy" id="1802276"/>
    <lineage>
        <taxon>Bacteria</taxon>
        <taxon>Candidatus Sungiibacteriota</taxon>
    </lineage>
</organism>
<evidence type="ECO:0000313" key="2">
    <source>
        <dbReference type="Proteomes" id="UP000177982"/>
    </source>
</evidence>
<dbReference type="SUPFAM" id="SSF109604">
    <property type="entry name" value="HD-domain/PDEase-like"/>
    <property type="match status" value="1"/>
</dbReference>
<dbReference type="Gene3D" id="1.10.3210.10">
    <property type="entry name" value="Hypothetical protein af1432"/>
    <property type="match status" value="1"/>
</dbReference>
<evidence type="ECO:0000313" key="1">
    <source>
        <dbReference type="EMBL" id="OHA06644.1"/>
    </source>
</evidence>
<comment type="caution">
    <text evidence="1">The sequence shown here is derived from an EMBL/GenBank/DDBJ whole genome shotgun (WGS) entry which is preliminary data.</text>
</comment>
<dbReference type="PANTHER" id="PTHR21174:SF0">
    <property type="entry name" value="HD PHOSPHOHYDROLASE FAMILY PROTEIN-RELATED"/>
    <property type="match status" value="1"/>
</dbReference>
<dbReference type="PANTHER" id="PTHR21174">
    <property type="match status" value="1"/>
</dbReference>
<dbReference type="PIRSF" id="PIRSF035170">
    <property type="entry name" value="HD_phosphohydro"/>
    <property type="match status" value="1"/>
</dbReference>
<protein>
    <recommendedName>
        <fullName evidence="3">HD domain-containing protein</fullName>
    </recommendedName>
</protein>
<dbReference type="Proteomes" id="UP000177982">
    <property type="component" value="Unassembled WGS sequence"/>
</dbReference>
<name>A0A1G2L544_9BACT</name>
<gene>
    <name evidence="1" type="ORF">A2934_01015</name>
</gene>
<dbReference type="InterPro" id="IPR009218">
    <property type="entry name" value="HD_phosphohydro"/>
</dbReference>